<evidence type="ECO:0000259" key="2">
    <source>
        <dbReference type="PROSITE" id="PS50304"/>
    </source>
</evidence>
<dbReference type="EMBL" id="JAFBMS010000014">
    <property type="protein sequence ID" value="KAG9347107.1"/>
    <property type="molecule type" value="Genomic_DNA"/>
</dbReference>
<organism evidence="3 4">
    <name type="scientific">Albula glossodonta</name>
    <name type="common">roundjaw bonefish</name>
    <dbReference type="NCBI Taxonomy" id="121402"/>
    <lineage>
        <taxon>Eukaryota</taxon>
        <taxon>Metazoa</taxon>
        <taxon>Chordata</taxon>
        <taxon>Craniata</taxon>
        <taxon>Vertebrata</taxon>
        <taxon>Euteleostomi</taxon>
        <taxon>Actinopterygii</taxon>
        <taxon>Neopterygii</taxon>
        <taxon>Teleostei</taxon>
        <taxon>Albuliformes</taxon>
        <taxon>Albulidae</taxon>
        <taxon>Albula</taxon>
    </lineage>
</organism>
<protein>
    <recommendedName>
        <fullName evidence="2">Tudor domain-containing protein</fullName>
    </recommendedName>
</protein>
<feature type="compositionally biased region" description="Basic residues" evidence="1">
    <location>
        <begin position="155"/>
        <end position="164"/>
    </location>
</feature>
<feature type="compositionally biased region" description="Low complexity" evidence="1">
    <location>
        <begin position="165"/>
        <end position="174"/>
    </location>
</feature>
<dbReference type="InterPro" id="IPR002999">
    <property type="entry name" value="Tudor"/>
</dbReference>
<evidence type="ECO:0000313" key="4">
    <source>
        <dbReference type="Proteomes" id="UP000824540"/>
    </source>
</evidence>
<reference evidence="3" key="1">
    <citation type="thesis" date="2021" institute="BYU ScholarsArchive" country="Provo, UT, USA">
        <title>Applications of and Algorithms for Genome Assembly and Genomic Analyses with an Emphasis on Marine Teleosts.</title>
        <authorList>
            <person name="Pickett B.D."/>
        </authorList>
    </citation>
    <scope>NUCLEOTIDE SEQUENCE</scope>
    <source>
        <strain evidence="3">HI-2016</strain>
    </source>
</reference>
<dbReference type="PROSITE" id="PS50304">
    <property type="entry name" value="TUDOR"/>
    <property type="match status" value="1"/>
</dbReference>
<dbReference type="Gene3D" id="3.90.70.80">
    <property type="match status" value="1"/>
</dbReference>
<feature type="compositionally biased region" description="Basic and acidic residues" evidence="1">
    <location>
        <begin position="347"/>
        <end position="358"/>
    </location>
</feature>
<dbReference type="AlphaFoldDB" id="A0A8T2PED8"/>
<keyword evidence="4" id="KW-1185">Reference proteome</keyword>
<feature type="compositionally biased region" description="Low complexity" evidence="1">
    <location>
        <begin position="143"/>
        <end position="154"/>
    </location>
</feature>
<dbReference type="InterPro" id="IPR038765">
    <property type="entry name" value="Papain-like_cys_pep_sf"/>
</dbReference>
<comment type="caution">
    <text evidence="3">The sequence shown here is derived from an EMBL/GenBank/DDBJ whole genome shotgun (WGS) entry which is preliminary data.</text>
</comment>
<name>A0A8T2PED8_9TELE</name>
<gene>
    <name evidence="3" type="ORF">JZ751_006034</name>
</gene>
<dbReference type="SUPFAM" id="SSF63748">
    <property type="entry name" value="Tudor/PWWP/MBT"/>
    <property type="match status" value="1"/>
</dbReference>
<dbReference type="CDD" id="cd20448">
    <property type="entry name" value="Tudor_OTUD4"/>
    <property type="match status" value="1"/>
</dbReference>
<dbReference type="Proteomes" id="UP000824540">
    <property type="component" value="Unassembled WGS sequence"/>
</dbReference>
<feature type="region of interest" description="Disordered" evidence="1">
    <location>
        <begin position="277"/>
        <end position="358"/>
    </location>
</feature>
<feature type="region of interest" description="Disordered" evidence="1">
    <location>
        <begin position="137"/>
        <end position="174"/>
    </location>
</feature>
<feature type="compositionally biased region" description="Polar residues" evidence="1">
    <location>
        <begin position="320"/>
        <end position="337"/>
    </location>
</feature>
<accession>A0A8T2PED8</accession>
<evidence type="ECO:0000313" key="3">
    <source>
        <dbReference type="EMBL" id="KAG9347107.1"/>
    </source>
</evidence>
<sequence>MDEYLKSKGFYRKKIAKDGSCLFRAVAEQVLRCQSRHTEFIEGNFEEYLQRLEDPQVRLCFLNGNHYDSVYPTEFVNNAALCQSILYELLYERVYGVDHNVVARYIKSSGGVGHDGYGECKSSEESDLEEEDDFWANDADVPSNMNNSGSSNRNHSSKNAKSHQSRSSLSQRVRQSLNPSYFRNVEYDIWLRSKRAQQKRDFCIAAGMQYSVGDKCKVRLDNRGKFYSAYIQAVRPNNGPVTVFIEELGEKHSIPLWNLRPSSVEGESWSTVAERGKRLGLVNGNGHHSERDGRGGRRQGKGPANAHAPMAGPSGRVQKQHSWPPQATADEQASGRNAQEPHFGLSPDERQAREEEQRSQALLEIMHRDERSFPALGIMPPDQAREETANSRLQPSLAALQRQTVLSYILFLSLPSLLSRLLPLLLLYLTHLTLYLPLLLQHHLLFLPL</sequence>
<proteinExistence type="predicted"/>
<dbReference type="OrthoDB" id="10017659at2759"/>
<dbReference type="SUPFAM" id="SSF54001">
    <property type="entry name" value="Cysteine proteinases"/>
    <property type="match status" value="1"/>
</dbReference>
<feature type="domain" description="Tudor" evidence="2">
    <location>
        <begin position="209"/>
        <end position="269"/>
    </location>
</feature>
<evidence type="ECO:0000256" key="1">
    <source>
        <dbReference type="SAM" id="MobiDB-lite"/>
    </source>
</evidence>